<accession>A0A5S9INS3</accession>
<dbReference type="PROSITE" id="PS50893">
    <property type="entry name" value="ABC_TRANSPORTER_2"/>
    <property type="match status" value="1"/>
</dbReference>
<dbReference type="InterPro" id="IPR003439">
    <property type="entry name" value="ABC_transporter-like_ATP-bd"/>
</dbReference>
<keyword evidence="4 6" id="KW-0067">ATP-binding</keyword>
<reference evidence="6 7" key="1">
    <citation type="submission" date="2019-08" db="EMBL/GenBank/DDBJ databases">
        <title>Complete genome sequence of Candidatus Uab amorphum.</title>
        <authorList>
            <person name="Shiratori T."/>
            <person name="Suzuki S."/>
            <person name="Kakizawa Y."/>
            <person name="Ishida K."/>
        </authorList>
    </citation>
    <scope>NUCLEOTIDE SEQUENCE [LARGE SCALE GENOMIC DNA]</scope>
    <source>
        <strain evidence="6 7">SRT547</strain>
    </source>
</reference>
<dbReference type="EMBL" id="AP019860">
    <property type="protein sequence ID" value="BBM84826.1"/>
    <property type="molecule type" value="Genomic_DNA"/>
</dbReference>
<comment type="similarity">
    <text evidence="1">Belongs to the ABC transporter superfamily.</text>
</comment>
<evidence type="ECO:0000313" key="7">
    <source>
        <dbReference type="Proteomes" id="UP000326354"/>
    </source>
</evidence>
<dbReference type="CDD" id="cd03235">
    <property type="entry name" value="ABC_Metallic_Cations"/>
    <property type="match status" value="1"/>
</dbReference>
<dbReference type="InterPro" id="IPR003593">
    <property type="entry name" value="AAA+_ATPase"/>
</dbReference>
<sequence>MIMTHRNKNTEALIKVNNLSFAYDKRNVLENVNFEVNEGDCLAIVGPNGGGKSTLLNILCGELSTTNSSVAICNNVPSQVRKLLGYIPQKNYYDEQFPIKVLQVVLMGRLGGKGFWYSKYDKKIALENLRKMQMENFAQHSFPSLSGGQKQRVLIARALATETKILVFDEPTSSLDVHSQNLFYDLLCDLNKDYTILVVTHNIHEVPKFAKSVLFVNKNTDFLSFTKGKEQDFYHWYQEKINV</sequence>
<keyword evidence="7" id="KW-1185">Reference proteome</keyword>
<dbReference type="PANTHER" id="PTHR42734:SF17">
    <property type="entry name" value="METAL TRANSPORT SYSTEM ATP-BINDING PROTEIN TM_0124-RELATED"/>
    <property type="match status" value="1"/>
</dbReference>
<dbReference type="AlphaFoldDB" id="A0A5S9INS3"/>
<organism evidence="6 7">
    <name type="scientific">Uabimicrobium amorphum</name>
    <dbReference type="NCBI Taxonomy" id="2596890"/>
    <lineage>
        <taxon>Bacteria</taxon>
        <taxon>Pseudomonadati</taxon>
        <taxon>Planctomycetota</taxon>
        <taxon>Candidatus Uabimicrobiia</taxon>
        <taxon>Candidatus Uabimicrobiales</taxon>
        <taxon>Candidatus Uabimicrobiaceae</taxon>
        <taxon>Candidatus Uabimicrobium</taxon>
    </lineage>
</organism>
<keyword evidence="2" id="KW-0813">Transport</keyword>
<evidence type="ECO:0000259" key="5">
    <source>
        <dbReference type="PROSITE" id="PS50893"/>
    </source>
</evidence>
<proteinExistence type="inferred from homology"/>
<evidence type="ECO:0000313" key="6">
    <source>
        <dbReference type="EMBL" id="BBM84826.1"/>
    </source>
</evidence>
<keyword evidence="3" id="KW-0547">Nucleotide-binding</keyword>
<evidence type="ECO:0000256" key="2">
    <source>
        <dbReference type="ARBA" id="ARBA00022448"/>
    </source>
</evidence>
<evidence type="ECO:0000256" key="1">
    <source>
        <dbReference type="ARBA" id="ARBA00005417"/>
    </source>
</evidence>
<dbReference type="PANTHER" id="PTHR42734">
    <property type="entry name" value="METAL TRANSPORT SYSTEM ATP-BINDING PROTEIN TM_0124-RELATED"/>
    <property type="match status" value="1"/>
</dbReference>
<dbReference type="GO" id="GO:0016887">
    <property type="term" value="F:ATP hydrolysis activity"/>
    <property type="evidence" value="ECO:0007669"/>
    <property type="project" value="InterPro"/>
</dbReference>
<dbReference type="GO" id="GO:0005524">
    <property type="term" value="F:ATP binding"/>
    <property type="evidence" value="ECO:0007669"/>
    <property type="project" value="UniProtKB-KW"/>
</dbReference>
<dbReference type="InterPro" id="IPR017871">
    <property type="entry name" value="ABC_transporter-like_CS"/>
</dbReference>
<dbReference type="Pfam" id="PF00005">
    <property type="entry name" value="ABC_tran"/>
    <property type="match status" value="1"/>
</dbReference>
<dbReference type="InterPro" id="IPR027417">
    <property type="entry name" value="P-loop_NTPase"/>
</dbReference>
<dbReference type="Proteomes" id="UP000326354">
    <property type="component" value="Chromosome"/>
</dbReference>
<name>A0A5S9INS3_UABAM</name>
<dbReference type="SMART" id="SM00382">
    <property type="entry name" value="AAA"/>
    <property type="match status" value="1"/>
</dbReference>
<gene>
    <name evidence="6" type="ORF">UABAM_03187</name>
</gene>
<evidence type="ECO:0000256" key="3">
    <source>
        <dbReference type="ARBA" id="ARBA00022741"/>
    </source>
</evidence>
<dbReference type="OrthoDB" id="9806726at2"/>
<dbReference type="PROSITE" id="PS00211">
    <property type="entry name" value="ABC_TRANSPORTER_1"/>
    <property type="match status" value="1"/>
</dbReference>
<dbReference type="KEGG" id="uam:UABAM_03187"/>
<dbReference type="SUPFAM" id="SSF52540">
    <property type="entry name" value="P-loop containing nucleoside triphosphate hydrolases"/>
    <property type="match status" value="1"/>
</dbReference>
<feature type="domain" description="ABC transporter" evidence="5">
    <location>
        <begin position="14"/>
        <end position="243"/>
    </location>
</feature>
<dbReference type="InterPro" id="IPR050153">
    <property type="entry name" value="Metal_Ion_Import_ABC"/>
</dbReference>
<dbReference type="Gene3D" id="3.40.50.300">
    <property type="entry name" value="P-loop containing nucleotide triphosphate hydrolases"/>
    <property type="match status" value="1"/>
</dbReference>
<evidence type="ECO:0000256" key="4">
    <source>
        <dbReference type="ARBA" id="ARBA00022840"/>
    </source>
</evidence>
<protein>
    <submittedName>
        <fullName evidence="6">ABC transporter ATP-binding protein</fullName>
    </submittedName>
</protein>